<evidence type="ECO:0000313" key="2">
    <source>
        <dbReference type="Proteomes" id="UP000246073"/>
    </source>
</evidence>
<evidence type="ECO:0000313" key="1">
    <source>
        <dbReference type="EMBL" id="SPL62286.1"/>
    </source>
</evidence>
<gene>
    <name evidence="1" type="ORF">OHAE_5078</name>
</gene>
<accession>A0A2P9HDW1</accession>
<dbReference type="Proteomes" id="UP000246073">
    <property type="component" value="Unassembled WGS sequence"/>
</dbReference>
<dbReference type="EMBL" id="OOFM01000001">
    <property type="protein sequence ID" value="SPL62286.1"/>
    <property type="molecule type" value="Genomic_DNA"/>
</dbReference>
<dbReference type="AlphaFoldDB" id="A0A2P9HDW1"/>
<sequence>MDRLCRLLSGAGARCAIPIVELTGDARERALLLAHAIATSS</sequence>
<proteinExistence type="predicted"/>
<reference evidence="2" key="1">
    <citation type="submission" date="2017-12" db="EMBL/GenBank/DDBJ databases">
        <authorList>
            <person name="Diaz M."/>
        </authorList>
    </citation>
    <scope>NUCLEOTIDE SEQUENCE [LARGE SCALE GENOMIC DNA]</scope>
    <source>
        <strain evidence="2">FI11154</strain>
    </source>
</reference>
<protein>
    <submittedName>
        <fullName evidence="1">Uncharacterized protein</fullName>
    </submittedName>
</protein>
<name>A0A2P9HDW1_9HYPH</name>
<organism evidence="1 2">
    <name type="scientific">Ochrobactrum soli</name>
    <dbReference type="NCBI Taxonomy" id="2448455"/>
    <lineage>
        <taxon>Bacteria</taxon>
        <taxon>Pseudomonadati</taxon>
        <taxon>Pseudomonadota</taxon>
        <taxon>Alphaproteobacteria</taxon>
        <taxon>Hyphomicrobiales</taxon>
        <taxon>Brucellaceae</taxon>
        <taxon>Brucella/Ochrobactrum group</taxon>
        <taxon>Ochrobactrum</taxon>
    </lineage>
</organism>